<dbReference type="Proteomes" id="UP000741013">
    <property type="component" value="Unassembled WGS sequence"/>
</dbReference>
<organism evidence="6 7">
    <name type="scientific">Amycolatopsis magusensis</name>
    <dbReference type="NCBI Taxonomy" id="882444"/>
    <lineage>
        <taxon>Bacteria</taxon>
        <taxon>Bacillati</taxon>
        <taxon>Actinomycetota</taxon>
        <taxon>Actinomycetes</taxon>
        <taxon>Pseudonocardiales</taxon>
        <taxon>Pseudonocardiaceae</taxon>
        <taxon>Amycolatopsis</taxon>
    </lineage>
</organism>
<dbReference type="SUPFAM" id="SSF46689">
    <property type="entry name" value="Homeodomain-like"/>
    <property type="match status" value="1"/>
</dbReference>
<keyword evidence="7" id="KW-1185">Reference proteome</keyword>
<gene>
    <name evidence="6" type="ORF">JOM49_002235</name>
</gene>
<dbReference type="PANTHER" id="PTHR30055">
    <property type="entry name" value="HTH-TYPE TRANSCRIPTIONAL REGULATOR RUTR"/>
    <property type="match status" value="1"/>
</dbReference>
<evidence type="ECO:0000256" key="4">
    <source>
        <dbReference type="PROSITE-ProRule" id="PRU00335"/>
    </source>
</evidence>
<comment type="caution">
    <text evidence="6">The sequence shown here is derived from an EMBL/GenBank/DDBJ whole genome shotgun (WGS) entry which is preliminary data.</text>
</comment>
<sequence>MSGKRQRANAGDGEKLREEILEAAEALLIESGTEEALTLRAVARRAGVTTPSVYLHFADKSALLEAVCLRVWGELAARMLDYAGDVDDPLRQLGRCGRVYANFALDHPVQYRVLMMRPTSGLSPGADACFRHIAKAAAACVDAGIMRGDPESLAVGLWSALHGCVTLLIAHPEFAWPDDRDTLIDNTIRMAGFGSVLASRIPREATPLSEELTAGLDQLTAGWKAPKLSR</sequence>
<dbReference type="InterPro" id="IPR050109">
    <property type="entry name" value="HTH-type_TetR-like_transc_reg"/>
</dbReference>
<feature type="DNA-binding region" description="H-T-H motif" evidence="4">
    <location>
        <begin position="38"/>
        <end position="57"/>
    </location>
</feature>
<dbReference type="EMBL" id="JAGGMS010000001">
    <property type="protein sequence ID" value="MBP2180709.1"/>
    <property type="molecule type" value="Genomic_DNA"/>
</dbReference>
<dbReference type="PANTHER" id="PTHR30055:SF234">
    <property type="entry name" value="HTH-TYPE TRANSCRIPTIONAL REGULATOR BETI"/>
    <property type="match status" value="1"/>
</dbReference>
<keyword evidence="3" id="KW-0804">Transcription</keyword>
<protein>
    <submittedName>
        <fullName evidence="6">AcrR family transcriptional regulator</fullName>
    </submittedName>
</protein>
<dbReference type="Pfam" id="PF13305">
    <property type="entry name" value="TetR_C_33"/>
    <property type="match status" value="1"/>
</dbReference>
<dbReference type="InterPro" id="IPR009057">
    <property type="entry name" value="Homeodomain-like_sf"/>
</dbReference>
<dbReference type="Pfam" id="PF00440">
    <property type="entry name" value="TetR_N"/>
    <property type="match status" value="1"/>
</dbReference>
<evidence type="ECO:0000313" key="6">
    <source>
        <dbReference type="EMBL" id="MBP2180709.1"/>
    </source>
</evidence>
<dbReference type="InterPro" id="IPR025996">
    <property type="entry name" value="MT1864/Rv1816-like_C"/>
</dbReference>
<evidence type="ECO:0000256" key="2">
    <source>
        <dbReference type="ARBA" id="ARBA00023125"/>
    </source>
</evidence>
<dbReference type="InterPro" id="IPR001647">
    <property type="entry name" value="HTH_TetR"/>
</dbReference>
<proteinExistence type="predicted"/>
<evidence type="ECO:0000313" key="7">
    <source>
        <dbReference type="Proteomes" id="UP000741013"/>
    </source>
</evidence>
<evidence type="ECO:0000256" key="3">
    <source>
        <dbReference type="ARBA" id="ARBA00023163"/>
    </source>
</evidence>
<dbReference type="InterPro" id="IPR036271">
    <property type="entry name" value="Tet_transcr_reg_TetR-rel_C_sf"/>
</dbReference>
<evidence type="ECO:0000259" key="5">
    <source>
        <dbReference type="PROSITE" id="PS50977"/>
    </source>
</evidence>
<keyword evidence="2 4" id="KW-0238">DNA-binding</keyword>
<keyword evidence="1" id="KW-0805">Transcription regulation</keyword>
<dbReference type="PROSITE" id="PS50977">
    <property type="entry name" value="HTH_TETR_2"/>
    <property type="match status" value="1"/>
</dbReference>
<feature type="domain" description="HTH tetR-type" evidence="5">
    <location>
        <begin position="14"/>
        <end position="75"/>
    </location>
</feature>
<dbReference type="SUPFAM" id="SSF48498">
    <property type="entry name" value="Tetracyclin repressor-like, C-terminal domain"/>
    <property type="match status" value="1"/>
</dbReference>
<reference evidence="6 7" key="1">
    <citation type="submission" date="2021-03" db="EMBL/GenBank/DDBJ databases">
        <title>Sequencing the genomes of 1000 actinobacteria strains.</title>
        <authorList>
            <person name="Klenk H.-P."/>
        </authorList>
    </citation>
    <scope>NUCLEOTIDE SEQUENCE [LARGE SCALE GENOMIC DNA]</scope>
    <source>
        <strain evidence="6 7">DSM 45510</strain>
    </source>
</reference>
<accession>A0ABS4PMR3</accession>
<name>A0ABS4PMR3_9PSEU</name>
<dbReference type="RefSeq" id="WP_209664221.1">
    <property type="nucleotide sequence ID" value="NZ_JAGGMS010000001.1"/>
</dbReference>
<evidence type="ECO:0000256" key="1">
    <source>
        <dbReference type="ARBA" id="ARBA00023015"/>
    </source>
</evidence>
<dbReference type="Gene3D" id="1.10.357.10">
    <property type="entry name" value="Tetracycline Repressor, domain 2"/>
    <property type="match status" value="1"/>
</dbReference>